<protein>
    <submittedName>
        <fullName evidence="1">Uncharacterized protein</fullName>
    </submittedName>
</protein>
<organism evidence="1">
    <name type="scientific">Rhizophora mucronata</name>
    <name type="common">Asiatic mangrove</name>
    <dbReference type="NCBI Taxonomy" id="61149"/>
    <lineage>
        <taxon>Eukaryota</taxon>
        <taxon>Viridiplantae</taxon>
        <taxon>Streptophyta</taxon>
        <taxon>Embryophyta</taxon>
        <taxon>Tracheophyta</taxon>
        <taxon>Spermatophyta</taxon>
        <taxon>Magnoliopsida</taxon>
        <taxon>eudicotyledons</taxon>
        <taxon>Gunneridae</taxon>
        <taxon>Pentapetalae</taxon>
        <taxon>rosids</taxon>
        <taxon>fabids</taxon>
        <taxon>Malpighiales</taxon>
        <taxon>Rhizophoraceae</taxon>
        <taxon>Rhizophora</taxon>
    </lineage>
</organism>
<reference evidence="1" key="1">
    <citation type="submission" date="2018-02" db="EMBL/GenBank/DDBJ databases">
        <title>Rhizophora mucronata_Transcriptome.</title>
        <authorList>
            <person name="Meera S.P."/>
            <person name="Sreeshan A."/>
            <person name="Augustine A."/>
        </authorList>
    </citation>
    <scope>NUCLEOTIDE SEQUENCE</scope>
    <source>
        <tissue evidence="1">Leaf</tissue>
    </source>
</reference>
<evidence type="ECO:0000313" key="1">
    <source>
        <dbReference type="EMBL" id="MBX14940.1"/>
    </source>
</evidence>
<sequence length="33" mass="3641">MHMLVSFLLLQRYLPDTIDVGSSNRPGSTGCEC</sequence>
<dbReference type="AlphaFoldDB" id="A0A2P2LAJ1"/>
<dbReference type="EMBL" id="GGEC01034456">
    <property type="protein sequence ID" value="MBX14940.1"/>
    <property type="molecule type" value="Transcribed_RNA"/>
</dbReference>
<accession>A0A2P2LAJ1</accession>
<name>A0A2P2LAJ1_RHIMU</name>
<proteinExistence type="predicted"/>